<gene>
    <name evidence="2" type="ORF">SAMN05444164_3286</name>
</gene>
<evidence type="ECO:0000313" key="2">
    <source>
        <dbReference type="EMBL" id="SEC98017.1"/>
    </source>
</evidence>
<organism evidence="2 3">
    <name type="scientific">Bradyrhizobium erythrophlei</name>
    <dbReference type="NCBI Taxonomy" id="1437360"/>
    <lineage>
        <taxon>Bacteria</taxon>
        <taxon>Pseudomonadati</taxon>
        <taxon>Pseudomonadota</taxon>
        <taxon>Alphaproteobacteria</taxon>
        <taxon>Hyphomicrobiales</taxon>
        <taxon>Nitrobacteraceae</taxon>
        <taxon>Bradyrhizobium</taxon>
    </lineage>
</organism>
<dbReference type="Proteomes" id="UP000198992">
    <property type="component" value="Unassembled WGS sequence"/>
</dbReference>
<reference evidence="2 3" key="1">
    <citation type="submission" date="2016-10" db="EMBL/GenBank/DDBJ databases">
        <authorList>
            <person name="de Groot N.N."/>
        </authorList>
    </citation>
    <scope>NUCLEOTIDE SEQUENCE [LARGE SCALE GENOMIC DNA]</scope>
    <source>
        <strain evidence="2 3">MT12</strain>
    </source>
</reference>
<feature type="region of interest" description="Disordered" evidence="1">
    <location>
        <begin position="38"/>
        <end position="57"/>
    </location>
</feature>
<evidence type="ECO:0000313" key="3">
    <source>
        <dbReference type="Proteomes" id="UP000198992"/>
    </source>
</evidence>
<evidence type="ECO:0000256" key="1">
    <source>
        <dbReference type="SAM" id="MobiDB-lite"/>
    </source>
</evidence>
<accession>A0A1H4WXE0</accession>
<dbReference type="AlphaFoldDB" id="A0A1H4WXE0"/>
<proteinExistence type="predicted"/>
<dbReference type="EMBL" id="FNTH01000001">
    <property type="protein sequence ID" value="SEC98017.1"/>
    <property type="molecule type" value="Genomic_DNA"/>
</dbReference>
<name>A0A1H4WXE0_9BRAD</name>
<sequence>MIGRGVACIVRGMLPFLQKKSAGSSTVINLQDSMFANRRSARSNVAESSRPPGPSREFRSLASEANKTMQVDGPPLNWPGPEIAVWF</sequence>
<protein>
    <submittedName>
        <fullName evidence="2">Uncharacterized protein</fullName>
    </submittedName>
</protein>